<evidence type="ECO:0000256" key="8">
    <source>
        <dbReference type="SAM" id="Phobius"/>
    </source>
</evidence>
<dbReference type="InterPro" id="IPR016047">
    <property type="entry name" value="M23ase_b-sheet_dom"/>
</dbReference>
<keyword evidence="12" id="KW-1185">Reference proteome</keyword>
<dbReference type="Pfam" id="PF19425">
    <property type="entry name" value="Csd3_N2"/>
    <property type="match status" value="1"/>
</dbReference>
<dbReference type="Proteomes" id="UP001041814">
    <property type="component" value="Unassembled WGS sequence"/>
</dbReference>
<keyword evidence="3" id="KW-0645">Protease</keyword>
<proteinExistence type="predicted"/>
<gene>
    <name evidence="11" type="ORF">CKO43_05745</name>
</gene>
<dbReference type="InterPro" id="IPR011055">
    <property type="entry name" value="Dup_hybrid_motif"/>
</dbReference>
<dbReference type="EMBL" id="NRRU01000015">
    <property type="protein sequence ID" value="MBK1712280.1"/>
    <property type="molecule type" value="Genomic_DNA"/>
</dbReference>
<dbReference type="CDD" id="cd12797">
    <property type="entry name" value="M23_peptidase"/>
    <property type="match status" value="1"/>
</dbReference>
<comment type="subcellular location">
    <subcellularLocation>
        <location evidence="2">Cell envelope</location>
    </subcellularLocation>
</comment>
<dbReference type="PANTHER" id="PTHR21666">
    <property type="entry name" value="PEPTIDASE-RELATED"/>
    <property type="match status" value="1"/>
</dbReference>
<dbReference type="Pfam" id="PF01551">
    <property type="entry name" value="Peptidase_M23"/>
    <property type="match status" value="1"/>
</dbReference>
<dbReference type="Gene3D" id="3.10.450.350">
    <property type="match status" value="2"/>
</dbReference>
<name>A0ABS1DSW8_RUBGE</name>
<feature type="domain" description="Csd3-like second N-terminal" evidence="10">
    <location>
        <begin position="187"/>
        <end position="305"/>
    </location>
</feature>
<evidence type="ECO:0000256" key="5">
    <source>
        <dbReference type="ARBA" id="ARBA00022801"/>
    </source>
</evidence>
<keyword evidence="8" id="KW-0812">Transmembrane</keyword>
<keyword evidence="6" id="KW-0862">Zinc</keyword>
<comment type="caution">
    <text evidence="11">The sequence shown here is derived from an EMBL/GenBank/DDBJ whole genome shotgun (WGS) entry which is preliminary data.</text>
</comment>
<keyword evidence="8" id="KW-1133">Transmembrane helix</keyword>
<evidence type="ECO:0000256" key="2">
    <source>
        <dbReference type="ARBA" id="ARBA00004196"/>
    </source>
</evidence>
<comment type="cofactor">
    <cofactor evidence="1">
        <name>Zn(2+)</name>
        <dbReference type="ChEBI" id="CHEBI:29105"/>
    </cofactor>
</comment>
<feature type="transmembrane region" description="Helical" evidence="8">
    <location>
        <begin position="25"/>
        <end position="47"/>
    </location>
</feature>
<organism evidence="11 12">
    <name type="scientific">Rubrivivax gelatinosus</name>
    <name type="common">Rhodocyclus gelatinosus</name>
    <name type="synonym">Rhodopseudomonas gelatinosa</name>
    <dbReference type="NCBI Taxonomy" id="28068"/>
    <lineage>
        <taxon>Bacteria</taxon>
        <taxon>Pseudomonadati</taxon>
        <taxon>Pseudomonadota</taxon>
        <taxon>Betaproteobacteria</taxon>
        <taxon>Burkholderiales</taxon>
        <taxon>Sphaerotilaceae</taxon>
        <taxon>Rubrivivax</taxon>
    </lineage>
</organism>
<keyword evidence="7" id="KW-0482">Metalloprotease</keyword>
<sequence length="456" mass="48959">MGPSITPERLLKQAQAFAGRHRRSVIASVVVALGGFGVTAFGIAPLAPDAALLPQRLITQAVTPDDVQTQSDALADLKLELLRHDITRGTDTPQSLLARLGVTDDAAARFLRNDPIARRIVGGRGGKMVQVRASDSGELAELVVRFPAENADQARTHFTRLTVKRNGKGFSSHVETAPLAVQVRLGSGTIQSSLFAATDAALLPDAVAIQIADIFSAEIDFHRELRKGDTFSVVYEALAADGEVVSWNEGVGRVLGAEFVNRGQAYQALWFNPGSKGGYYDGQGRSLRRSFLASPMEFSRVTSGFAMRLHPILNTWRAHKGVDYGAPTGAPVRTVADGTVDLAGRQNGYGNVIQVQHGNGRATLYAHLSRIDVKKGQRVEQGQRIGAVGATGWATGPHLHFEFKLNGTQQDPLRVARAAEQVTLDAAARSRLAQLSQGLRAQLQLAEARAARPSFE</sequence>
<protein>
    <submittedName>
        <fullName evidence="11">Peptidase M23</fullName>
    </submittedName>
</protein>
<reference evidence="11" key="2">
    <citation type="journal article" date="2020" name="Microorganisms">
        <title>Osmotic Adaptation and Compatible Solute Biosynthesis of Phototrophic Bacteria as Revealed from Genome Analyses.</title>
        <authorList>
            <person name="Imhoff J.F."/>
            <person name="Rahn T."/>
            <person name="Kunzel S."/>
            <person name="Keller A."/>
            <person name="Neulinger S.C."/>
        </authorList>
    </citation>
    <scope>NUCLEOTIDE SEQUENCE</scope>
    <source>
        <strain evidence="11">IM 151</strain>
    </source>
</reference>
<keyword evidence="8" id="KW-0472">Membrane</keyword>
<dbReference type="Gene3D" id="2.70.70.10">
    <property type="entry name" value="Glucose Permease (Domain IIA)"/>
    <property type="match status" value="1"/>
</dbReference>
<dbReference type="RefSeq" id="WP_200378123.1">
    <property type="nucleotide sequence ID" value="NZ_NRRU01000015.1"/>
</dbReference>
<dbReference type="InterPro" id="IPR050570">
    <property type="entry name" value="Cell_wall_metabolism_enzyme"/>
</dbReference>
<feature type="domain" description="M23ase beta-sheet core" evidence="9">
    <location>
        <begin position="318"/>
        <end position="412"/>
    </location>
</feature>
<dbReference type="PANTHER" id="PTHR21666:SF288">
    <property type="entry name" value="CELL DIVISION PROTEIN YTFB"/>
    <property type="match status" value="1"/>
</dbReference>
<evidence type="ECO:0000256" key="1">
    <source>
        <dbReference type="ARBA" id="ARBA00001947"/>
    </source>
</evidence>
<reference evidence="11" key="1">
    <citation type="submission" date="2017-08" db="EMBL/GenBank/DDBJ databases">
        <authorList>
            <person name="Imhoff J.F."/>
            <person name="Rahn T."/>
            <person name="Kuenzel S."/>
            <person name="Neulinger S.C."/>
        </authorList>
    </citation>
    <scope>NUCLEOTIDE SEQUENCE</scope>
    <source>
        <strain evidence="11">IM 151</strain>
    </source>
</reference>
<dbReference type="SUPFAM" id="SSF51261">
    <property type="entry name" value="Duplicated hybrid motif"/>
    <property type="match status" value="1"/>
</dbReference>
<evidence type="ECO:0000259" key="9">
    <source>
        <dbReference type="Pfam" id="PF01551"/>
    </source>
</evidence>
<evidence type="ECO:0000313" key="11">
    <source>
        <dbReference type="EMBL" id="MBK1712280.1"/>
    </source>
</evidence>
<accession>A0ABS1DSW8</accession>
<evidence type="ECO:0000259" key="10">
    <source>
        <dbReference type="Pfam" id="PF19425"/>
    </source>
</evidence>
<evidence type="ECO:0000256" key="4">
    <source>
        <dbReference type="ARBA" id="ARBA00022723"/>
    </source>
</evidence>
<evidence type="ECO:0000256" key="3">
    <source>
        <dbReference type="ARBA" id="ARBA00022670"/>
    </source>
</evidence>
<evidence type="ECO:0000256" key="7">
    <source>
        <dbReference type="ARBA" id="ARBA00023049"/>
    </source>
</evidence>
<keyword evidence="5" id="KW-0378">Hydrolase</keyword>
<dbReference type="InterPro" id="IPR045834">
    <property type="entry name" value="Csd3_N2"/>
</dbReference>
<keyword evidence="4" id="KW-0479">Metal-binding</keyword>
<evidence type="ECO:0000313" key="12">
    <source>
        <dbReference type="Proteomes" id="UP001041814"/>
    </source>
</evidence>
<evidence type="ECO:0000256" key="6">
    <source>
        <dbReference type="ARBA" id="ARBA00022833"/>
    </source>
</evidence>